<accession>A0A0P8U0C8</accession>
<proteinExistence type="predicted"/>
<reference evidence="3" key="8">
    <citation type="submission" date="2023-05" db="EMBL/GenBank/DDBJ databases">
        <authorList>
            <consortium name="Clinical and Environmental Microbiology Branch: Whole genome sequencing antimicrobial resistance pathogens in the healthcare setting"/>
        </authorList>
    </citation>
    <scope>NUCLEOTIDE SEQUENCE</scope>
    <source>
        <strain evidence="2">2021DK-00049</strain>
        <strain evidence="5">2023GN-00102</strain>
        <strain evidence="3">2023GN-00287</strain>
        <strain evidence="4">Whole organism</strain>
    </source>
</reference>
<reference evidence="13 14" key="5">
    <citation type="submission" date="2020-06" db="EMBL/GenBank/DDBJ databases">
        <title>REHAB project genomes.</title>
        <authorList>
            <person name="Shaw L.P."/>
        </authorList>
    </citation>
    <scope>NUCLEOTIDE SEQUENCE [LARGE SCALE GENOMIC DNA]</scope>
    <source>
        <strain evidence="14">RHBSTW-00370</strain>
        <strain evidence="13">RHBSTW-00398</strain>
        <plasmid evidence="14">prhbstw-00370_2</plasmid>
        <plasmid evidence="13">prhbstw-00398_2</plasmid>
    </source>
</reference>
<dbReference type="Proteomes" id="UP000510650">
    <property type="component" value="Plasmid pRHBSTW-00398_2"/>
</dbReference>
<dbReference type="EMBL" id="NEFA01000022">
    <property type="protein sequence ID" value="OYR01863.1"/>
    <property type="molecule type" value="Genomic_DNA"/>
</dbReference>
<dbReference type="AlphaFoldDB" id="A0A0P8U0C8"/>
<dbReference type="Proteomes" id="UP000050520">
    <property type="component" value="Unassembled WGS sequence"/>
</dbReference>
<dbReference type="EMBL" id="CP055539">
    <property type="protein sequence ID" value="QLO16775.1"/>
    <property type="molecule type" value="Genomic_DNA"/>
</dbReference>
<evidence type="ECO:0000313" key="4">
    <source>
        <dbReference type="EMBL" id="EMM7461108.1"/>
    </source>
</evidence>
<feature type="coiled-coil region" evidence="1">
    <location>
        <begin position="72"/>
        <end position="99"/>
    </location>
</feature>
<geneLocation type="plasmid" evidence="13">
    <name>prhbstw-00398_2</name>
</geneLocation>
<keyword evidence="1" id="KW-0175">Coiled coil</keyword>
<dbReference type="EMBL" id="DAESCB010000041">
    <property type="protein sequence ID" value="HBH7045234.1"/>
    <property type="molecule type" value="Genomic_DNA"/>
</dbReference>
<dbReference type="EMBL" id="ABKLER030000038">
    <property type="protein sequence ID" value="EMN4147723.1"/>
    <property type="molecule type" value="Genomic_DNA"/>
</dbReference>
<dbReference type="EMBL" id="ABLGCN030000054">
    <property type="protein sequence ID" value="EMM7461108.1"/>
    <property type="molecule type" value="Genomic_DNA"/>
</dbReference>
<organism evidence="6 15">
    <name type="scientific">Citrobacter freundii</name>
    <dbReference type="NCBI Taxonomy" id="546"/>
    <lineage>
        <taxon>Bacteria</taxon>
        <taxon>Pseudomonadati</taxon>
        <taxon>Pseudomonadota</taxon>
        <taxon>Gammaproteobacteria</taxon>
        <taxon>Enterobacterales</taxon>
        <taxon>Enterobacteriaceae</taxon>
        <taxon>Citrobacter</taxon>
        <taxon>Citrobacter freundii complex</taxon>
    </lineage>
</organism>
<reference evidence="6" key="4">
    <citation type="journal article" date="2018" name="Genome Biol.">
        <title>SKESA: strategic k-mer extension for scrupulous assemblies.</title>
        <authorList>
            <person name="Souvorov A."/>
            <person name="Agarwala R."/>
            <person name="Lipman D.J."/>
        </authorList>
    </citation>
    <scope>NUCLEOTIDE SEQUENCE</scope>
    <source>
        <strain evidence="6">91871</strain>
    </source>
</reference>
<gene>
    <name evidence="7" type="ORF">AN672_25630</name>
    <name evidence="8" type="ORF">B9P89_17985</name>
    <name evidence="10" type="ORF">HV178_26025</name>
    <name evidence="9" type="ORF">HV183_25725</name>
    <name evidence="6" type="ORF">KV121_005408</name>
    <name evidence="2" type="ORF">KY227_002002</name>
    <name evidence="4" type="ORF">P7U51_005741</name>
    <name evidence="5" type="ORF">PQQ21_005080</name>
    <name evidence="3" type="ORF">SGX49_004932</name>
</gene>
<evidence type="ECO:0000313" key="2">
    <source>
        <dbReference type="EMBL" id="EHT9938935.1"/>
    </source>
</evidence>
<dbReference type="EMBL" id="LJEB01000158">
    <property type="protein sequence ID" value="KPR48525.1"/>
    <property type="molecule type" value="Genomic_DNA"/>
</dbReference>
<evidence type="ECO:0000313" key="6">
    <source>
        <dbReference type="EMBL" id="HBH7045234.1"/>
    </source>
</evidence>
<dbReference type="RefSeq" id="WP_007372316.1">
    <property type="nucleotide sequence ID" value="NZ_CABGOY010000030.1"/>
</dbReference>
<reference evidence="11" key="1">
    <citation type="submission" date="2015-09" db="EMBL/GenBank/DDBJ databases">
        <title>Prevalence of NDMs in South Africa.</title>
        <authorList>
            <person name="Osei Sekyere J."/>
            <person name="Govinden U."/>
            <person name="Essack S."/>
            <person name="Haldorsen B."/>
            <person name="Samuelsen O."/>
            <person name="Aasnaes B."/>
            <person name="Sundsfjord A."/>
        </authorList>
    </citation>
    <scope>NUCLEOTIDE SEQUENCE [LARGE SCALE GENOMIC DNA]</scope>
    <source>
        <strain evidence="11">ST62:944112508</strain>
    </source>
</reference>
<evidence type="ECO:0000313" key="5">
    <source>
        <dbReference type="EMBL" id="EMN4147723.1"/>
    </source>
</evidence>
<dbReference type="Proteomes" id="UP001169574">
    <property type="component" value="Unassembled WGS sequence"/>
</dbReference>
<dbReference type="Proteomes" id="UP000512222">
    <property type="component" value="Plasmid pRHBSTW-00370_2"/>
</dbReference>
<evidence type="ECO:0000313" key="3">
    <source>
        <dbReference type="EMBL" id="ELV3682429.1"/>
    </source>
</evidence>
<dbReference type="EMBL" id="CP056574">
    <property type="protein sequence ID" value="QLV33414.1"/>
    <property type="molecule type" value="Genomic_DNA"/>
</dbReference>
<dbReference type="Proteomes" id="UP000215827">
    <property type="component" value="Unassembled WGS sequence"/>
</dbReference>
<evidence type="ECO:0000313" key="8">
    <source>
        <dbReference type="EMBL" id="OYR01863.1"/>
    </source>
</evidence>
<evidence type="ECO:0000313" key="14">
    <source>
        <dbReference type="Proteomes" id="UP000512222"/>
    </source>
</evidence>
<dbReference type="Proteomes" id="UP000885148">
    <property type="component" value="Unassembled WGS sequence"/>
</dbReference>
<reference evidence="9" key="6">
    <citation type="journal article" date="2021" name="Microb. Genom.">
        <title>A genomic epidemiological study shows that prevalence of antimicrobial resistance in Enterobacterales is associated with the livestock host, as well as antimicrobial usage.</title>
        <authorList>
            <person name="AbuOun M."/>
            <person name="Jones H."/>
            <person name="Stubberfield E."/>
            <person name="Gilson D."/>
            <person name="Shaw L.P."/>
            <person name="Hubbard A.T.M."/>
            <person name="Chau K.K."/>
            <person name="Sebra R."/>
            <person name="Peto T.E.A."/>
            <person name="Crook D.W."/>
            <person name="Read D.S."/>
            <person name="Gweon H.S."/>
            <person name="Walker A.S."/>
            <person name="Stoesser N."/>
            <person name="Smith R.P."/>
            <person name="Anjum M.F."/>
            <person name="On Behalf Of The Rehab Consortium."/>
        </authorList>
    </citation>
    <scope>NUCLEOTIDE SEQUENCE</scope>
    <source>
        <strain evidence="10">RHBSTW-00370</strain>
        <strain evidence="9">RHBSTW-00398</strain>
    </source>
</reference>
<keyword evidence="9" id="KW-0614">Plasmid</keyword>
<evidence type="ECO:0000313" key="10">
    <source>
        <dbReference type="EMBL" id="QLV33414.1"/>
    </source>
</evidence>
<dbReference type="EMBL" id="ABOSXX010000044">
    <property type="protein sequence ID" value="ELV3682429.1"/>
    <property type="molecule type" value="Genomic_DNA"/>
</dbReference>
<evidence type="ECO:0000256" key="1">
    <source>
        <dbReference type="SAM" id="Coils"/>
    </source>
</evidence>
<name>A0A0P8U0C8_CITFR</name>
<dbReference type="EMBL" id="ABBJDF010000010">
    <property type="protein sequence ID" value="EHT9938935.1"/>
    <property type="molecule type" value="Genomic_DNA"/>
</dbReference>
<evidence type="ECO:0000313" key="7">
    <source>
        <dbReference type="EMBL" id="KPR48525.1"/>
    </source>
</evidence>
<dbReference type="Proteomes" id="UP001279522">
    <property type="component" value="Unassembled WGS sequence"/>
</dbReference>
<geneLocation type="plasmid" evidence="10">
    <name>pRHBSTW-00370_2</name>
</geneLocation>
<reference evidence="7 11" key="2">
    <citation type="journal article" date="2017" name="PLoS ONE">
        <title>Genomic and phenotypic characterisation of fluoroquinolone resistance mechanisms in Enterobacteriaceae in Durban, South Africa.</title>
        <authorList>
            <person name="Osei Sekyere J."/>
            <person name="Amoako D.G."/>
        </authorList>
    </citation>
    <scope>NUCLEOTIDE SEQUENCE [LARGE SCALE GENOMIC DNA]</scope>
    <source>
        <strain evidence="7 11">ST62:944112508</strain>
    </source>
</reference>
<sequence>MTDENQIKVLFCILRRRFVDYVPEFENCVEEREVINETPKGYRMSVSYGTSVYLHADYEFFESRQAAYQWCARRVTASIEKMKQKMQAAEATKIKLIEASGNCGE</sequence>
<evidence type="ECO:0000313" key="15">
    <source>
        <dbReference type="Proteomes" id="UP000885148"/>
    </source>
</evidence>
<protein>
    <submittedName>
        <fullName evidence="6">Uncharacterized protein</fullName>
    </submittedName>
</protein>
<reference evidence="8 12" key="3">
    <citation type="submission" date="2017-04" db="EMBL/GenBank/DDBJ databases">
        <title>Emergence of KPC-2-producing Citrobacter isolates from sediments of a Chinese river.</title>
        <authorList>
            <person name="Zheng B."/>
        </authorList>
    </citation>
    <scope>NUCLEOTIDE SEQUENCE [LARGE SCALE GENOMIC DNA]</scope>
    <source>
        <strain evidence="8 12">C191</strain>
    </source>
</reference>
<geneLocation type="plasmid" evidence="9">
    <name>pRHBSTW-00398_2</name>
</geneLocation>
<evidence type="ECO:0000313" key="12">
    <source>
        <dbReference type="Proteomes" id="UP000215827"/>
    </source>
</evidence>
<geneLocation type="plasmid" evidence="14">
    <name>prhbstw-00370_2</name>
</geneLocation>
<evidence type="ECO:0000313" key="11">
    <source>
        <dbReference type="Proteomes" id="UP000050520"/>
    </source>
</evidence>
<evidence type="ECO:0000313" key="13">
    <source>
        <dbReference type="Proteomes" id="UP000510650"/>
    </source>
</evidence>
<evidence type="ECO:0000313" key="9">
    <source>
        <dbReference type="EMBL" id="QLO16775.1"/>
    </source>
</evidence>
<reference evidence="6" key="7">
    <citation type="submission" date="2021-07" db="EMBL/GenBank/DDBJ databases">
        <authorList>
            <consortium name="NCBI Pathogen Detection Project"/>
        </authorList>
    </citation>
    <scope>NUCLEOTIDE SEQUENCE</scope>
    <source>
        <strain evidence="6">91871</strain>
    </source>
</reference>